<dbReference type="OrthoDB" id="1017207at2"/>
<evidence type="ECO:0000313" key="5">
    <source>
        <dbReference type="Proteomes" id="UP000323082"/>
    </source>
</evidence>
<evidence type="ECO:0000313" key="4">
    <source>
        <dbReference type="EMBL" id="KAA2223617.1"/>
    </source>
</evidence>
<feature type="chain" id="PRO_5023103446" description="Tetratricopeptide repeat protein" evidence="3">
    <location>
        <begin position="21"/>
        <end position="432"/>
    </location>
</feature>
<organism evidence="4 5">
    <name type="scientific">Chryseobacterium sediminis</name>
    <dbReference type="NCBI Taxonomy" id="1679494"/>
    <lineage>
        <taxon>Bacteria</taxon>
        <taxon>Pseudomonadati</taxon>
        <taxon>Bacteroidota</taxon>
        <taxon>Flavobacteriia</taxon>
        <taxon>Flavobacteriales</taxon>
        <taxon>Weeksellaceae</taxon>
        <taxon>Chryseobacterium group</taxon>
        <taxon>Chryseobacterium</taxon>
    </lineage>
</organism>
<keyword evidence="2" id="KW-1133">Transmembrane helix</keyword>
<keyword evidence="1" id="KW-0175">Coiled coil</keyword>
<name>A0A5B2UB88_9FLAO</name>
<accession>A0A5B2UB88</accession>
<comment type="caution">
    <text evidence="4">The sequence shown here is derived from an EMBL/GenBank/DDBJ whole genome shotgun (WGS) entry which is preliminary data.</text>
</comment>
<dbReference type="EMBL" id="VUNZ01000001">
    <property type="protein sequence ID" value="KAA2223617.1"/>
    <property type="molecule type" value="Genomic_DNA"/>
</dbReference>
<gene>
    <name evidence="4" type="ORF">FW780_05280</name>
</gene>
<proteinExistence type="predicted"/>
<evidence type="ECO:0000256" key="3">
    <source>
        <dbReference type="SAM" id="SignalP"/>
    </source>
</evidence>
<evidence type="ECO:0000256" key="1">
    <source>
        <dbReference type="SAM" id="Coils"/>
    </source>
</evidence>
<dbReference type="RefSeq" id="WP_149832532.1">
    <property type="nucleotide sequence ID" value="NZ_VUNZ01000001.1"/>
</dbReference>
<keyword evidence="3" id="KW-0732">Signal</keyword>
<feature type="transmembrane region" description="Helical" evidence="2">
    <location>
        <begin position="339"/>
        <end position="361"/>
    </location>
</feature>
<reference evidence="4 5" key="1">
    <citation type="journal article" date="2015" name="Int. J. Syst. Evol. Microbiol.">
        <title>Chryseobacterium sediminis sp. nov., isolated from a river sediment.</title>
        <authorList>
            <person name="Kampfer P."/>
            <person name="Busse H.J."/>
            <person name="McInroy J.A."/>
            <person name="Glaeser S.P."/>
        </authorList>
    </citation>
    <scope>NUCLEOTIDE SEQUENCE [LARGE SCALE GENOMIC DNA]</scope>
    <source>
        <strain evidence="4 5">IMT-174</strain>
    </source>
</reference>
<sequence>MVKTLSFLFFLMFSFFYSQHSEKQLKDILFDIEFSSAGPKEIRKIDSLIKVCRKNSYNDCVALGYLKLANIYNRNNDMKRSFYYTDKVEKENLITSDTDFEVIFYLHLQKSFLYQKLGERVSSLKQLDEIHGETMKTNNAYFIYLLSLQYAYVYDELNETEETLKNYKIAYKYAKSYRENKDKRYRIDKNRLSNSYMVSAYLGGMYLELNKMDSAKIYIEEALRNERTMNEIGMKFNTYFYAAQYFKAVKNVKRTQHYLWICKSIAKNYYKSENYQIGVAEELKSLYESLGQKDSANYYSQWLLDIESSNREQNQILNDAVDKKNEIEKTNIKKEAKNLFFILSVSVVICILFIFLFLYYYRKHKSKTLDKIDIPHHSLVQESIFREVIQLAKENNSEFLTRFNEYCPRFSEELLKVYPLKYQRSDFVLTFI</sequence>
<dbReference type="Proteomes" id="UP000323082">
    <property type="component" value="Unassembled WGS sequence"/>
</dbReference>
<feature type="signal peptide" evidence="3">
    <location>
        <begin position="1"/>
        <end position="20"/>
    </location>
</feature>
<evidence type="ECO:0008006" key="6">
    <source>
        <dbReference type="Google" id="ProtNLM"/>
    </source>
</evidence>
<feature type="coiled-coil region" evidence="1">
    <location>
        <begin position="310"/>
        <end position="337"/>
    </location>
</feature>
<keyword evidence="2" id="KW-0812">Transmembrane</keyword>
<dbReference type="AlphaFoldDB" id="A0A5B2UB88"/>
<keyword evidence="2" id="KW-0472">Membrane</keyword>
<protein>
    <recommendedName>
        <fullName evidence="6">Tetratricopeptide repeat protein</fullName>
    </recommendedName>
</protein>
<evidence type="ECO:0000256" key="2">
    <source>
        <dbReference type="SAM" id="Phobius"/>
    </source>
</evidence>